<dbReference type="AlphaFoldDB" id="A0A1H2ZYP2"/>
<evidence type="ECO:0000256" key="1">
    <source>
        <dbReference type="SAM" id="Phobius"/>
    </source>
</evidence>
<feature type="transmembrane region" description="Helical" evidence="1">
    <location>
        <begin position="48"/>
        <end position="65"/>
    </location>
</feature>
<keyword evidence="1" id="KW-0472">Membrane</keyword>
<dbReference type="EMBL" id="FNNU01000003">
    <property type="protein sequence ID" value="SDX22453.1"/>
    <property type="molecule type" value="Genomic_DNA"/>
</dbReference>
<protein>
    <submittedName>
        <fullName evidence="2">Uncharacterized protein</fullName>
    </submittedName>
</protein>
<keyword evidence="3" id="KW-1185">Reference proteome</keyword>
<keyword evidence="1" id="KW-0812">Transmembrane</keyword>
<name>A0A1H2ZYP2_9PSED</name>
<sequence length="75" mass="7526">MLQVAIGALLLIAGMVGLFALSALGVPAIAAGYLLIRATWAGQTLQGAFFGLALLGLAAPLLQFVESRATVSAKG</sequence>
<gene>
    <name evidence="2" type="ORF">SAMN05216287_2505</name>
</gene>
<dbReference type="Proteomes" id="UP000243778">
    <property type="component" value="Unassembled WGS sequence"/>
</dbReference>
<evidence type="ECO:0000313" key="2">
    <source>
        <dbReference type="EMBL" id="SDX22453.1"/>
    </source>
</evidence>
<reference evidence="3" key="1">
    <citation type="submission" date="2016-10" db="EMBL/GenBank/DDBJ databases">
        <authorList>
            <person name="Varghese N."/>
            <person name="Submissions S."/>
        </authorList>
    </citation>
    <scope>NUCLEOTIDE SEQUENCE [LARGE SCALE GENOMIC DNA]</scope>
    <source>
        <strain evidence="3">NRRL B-59562</strain>
    </source>
</reference>
<proteinExistence type="predicted"/>
<keyword evidence="1" id="KW-1133">Transmembrane helix</keyword>
<evidence type="ECO:0000313" key="3">
    <source>
        <dbReference type="Proteomes" id="UP000243778"/>
    </source>
</evidence>
<accession>A0A1H2ZYP2</accession>
<dbReference type="RefSeq" id="WP_090228531.1">
    <property type="nucleotide sequence ID" value="NZ_FNNU01000003.1"/>
</dbReference>
<organism evidence="2 3">
    <name type="scientific">Pseudomonas kuykendallii</name>
    <dbReference type="NCBI Taxonomy" id="1007099"/>
    <lineage>
        <taxon>Bacteria</taxon>
        <taxon>Pseudomonadati</taxon>
        <taxon>Pseudomonadota</taxon>
        <taxon>Gammaproteobacteria</taxon>
        <taxon>Pseudomonadales</taxon>
        <taxon>Pseudomonadaceae</taxon>
        <taxon>Pseudomonas</taxon>
    </lineage>
</organism>
<feature type="transmembrane region" description="Helical" evidence="1">
    <location>
        <begin position="6"/>
        <end position="36"/>
    </location>
</feature>